<protein>
    <submittedName>
        <fullName evidence="1">Uncharacterized protein</fullName>
    </submittedName>
</protein>
<evidence type="ECO:0000313" key="2">
    <source>
        <dbReference type="Proteomes" id="UP001144323"/>
    </source>
</evidence>
<dbReference type="AlphaFoldDB" id="A0A9W6GTX8"/>
<dbReference type="EMBL" id="BSEC01000001">
    <property type="protein sequence ID" value="GLI92821.1"/>
    <property type="molecule type" value="Genomic_DNA"/>
</dbReference>
<gene>
    <name evidence="1" type="ORF">LMG27198_18130</name>
</gene>
<accession>A0A9W6GTX8</accession>
<sequence length="71" mass="7807">MQVALMYGHYDAGLRGPELVAILTSEHAMPAMLAETLESGADVAWLALYQDKFRRNVEFFGRILMASCASA</sequence>
<name>A0A9W6GTX8_9HYPH</name>
<comment type="caution">
    <text evidence="1">The sequence shown here is derived from an EMBL/GenBank/DDBJ whole genome shotgun (WGS) entry which is preliminary data.</text>
</comment>
<organism evidence="1 2">
    <name type="scientific">Methylocystis echinoides</name>
    <dbReference type="NCBI Taxonomy" id="29468"/>
    <lineage>
        <taxon>Bacteria</taxon>
        <taxon>Pseudomonadati</taxon>
        <taxon>Pseudomonadota</taxon>
        <taxon>Alphaproteobacteria</taxon>
        <taxon>Hyphomicrobiales</taxon>
        <taxon>Methylocystaceae</taxon>
        <taxon>Methylocystis</taxon>
    </lineage>
</organism>
<reference evidence="1" key="1">
    <citation type="journal article" date="2023" name="Int. J. Syst. Evol. Microbiol.">
        <title>Methylocystis iwaonis sp. nov., a type II methane-oxidizing bacterium from surface soil of a rice paddy field in Japan, and emended description of the genus Methylocystis (ex Whittenbury et al. 1970) Bowman et al. 1993.</title>
        <authorList>
            <person name="Kaise H."/>
            <person name="Sawadogo J.B."/>
            <person name="Alam M.S."/>
            <person name="Ueno C."/>
            <person name="Dianou D."/>
            <person name="Shinjo R."/>
            <person name="Asakawa S."/>
        </authorList>
    </citation>
    <scope>NUCLEOTIDE SEQUENCE</scope>
    <source>
        <strain evidence="1">LMG27198</strain>
    </source>
</reference>
<proteinExistence type="predicted"/>
<keyword evidence="2" id="KW-1185">Reference proteome</keyword>
<dbReference type="Proteomes" id="UP001144323">
    <property type="component" value="Unassembled WGS sequence"/>
</dbReference>
<evidence type="ECO:0000313" key="1">
    <source>
        <dbReference type="EMBL" id="GLI92821.1"/>
    </source>
</evidence>
<dbReference type="RefSeq" id="WP_281802263.1">
    <property type="nucleotide sequence ID" value="NZ_BSEC01000001.1"/>
</dbReference>